<dbReference type="SMART" id="SM00651">
    <property type="entry name" value="Sm"/>
    <property type="match status" value="1"/>
</dbReference>
<feature type="compositionally biased region" description="Gly residues" evidence="9">
    <location>
        <begin position="255"/>
        <end position="298"/>
    </location>
</feature>
<dbReference type="PANTHER" id="PTHR15588:SF9">
    <property type="entry name" value="U6 SNRNA-ASSOCIATED SM-LIKE PROTEIN LSM8"/>
    <property type="match status" value="1"/>
</dbReference>
<evidence type="ECO:0000313" key="11">
    <source>
        <dbReference type="EMBL" id="EJK57913.1"/>
    </source>
</evidence>
<proteinExistence type="inferred from homology"/>
<dbReference type="GO" id="GO:0005688">
    <property type="term" value="C:U6 snRNP"/>
    <property type="evidence" value="ECO:0007669"/>
    <property type="project" value="InterPro"/>
</dbReference>
<reference evidence="11 12" key="1">
    <citation type="journal article" date="2012" name="Genome Biol.">
        <title>Genome and low-iron response of an oceanic diatom adapted to chronic iron limitation.</title>
        <authorList>
            <person name="Lommer M."/>
            <person name="Specht M."/>
            <person name="Roy A.S."/>
            <person name="Kraemer L."/>
            <person name="Andreson R."/>
            <person name="Gutowska M.A."/>
            <person name="Wolf J."/>
            <person name="Bergner S.V."/>
            <person name="Schilhabel M.B."/>
            <person name="Klostermeier U.C."/>
            <person name="Beiko R.G."/>
            <person name="Rosenstiel P."/>
            <person name="Hippler M."/>
            <person name="Laroche J."/>
        </authorList>
    </citation>
    <scope>NUCLEOTIDE SEQUENCE [LARGE SCALE GENOMIC DNA]</scope>
    <source>
        <strain evidence="11 12">CCMP1005</strain>
    </source>
</reference>
<evidence type="ECO:0000256" key="1">
    <source>
        <dbReference type="ARBA" id="ARBA00004123"/>
    </source>
</evidence>
<name>K0RVR3_THAOC</name>
<evidence type="ECO:0000256" key="2">
    <source>
        <dbReference type="ARBA" id="ARBA00006850"/>
    </source>
</evidence>
<keyword evidence="6" id="KW-0508">mRNA splicing</keyword>
<evidence type="ECO:0000256" key="6">
    <source>
        <dbReference type="ARBA" id="ARBA00023187"/>
    </source>
</evidence>
<dbReference type="InterPro" id="IPR034103">
    <property type="entry name" value="Lsm8"/>
</dbReference>
<evidence type="ECO:0000313" key="12">
    <source>
        <dbReference type="Proteomes" id="UP000266841"/>
    </source>
</evidence>
<keyword evidence="8" id="KW-0687">Ribonucleoprotein</keyword>
<dbReference type="GO" id="GO:0003729">
    <property type="term" value="F:mRNA binding"/>
    <property type="evidence" value="ECO:0007669"/>
    <property type="project" value="TreeGrafter"/>
</dbReference>
<dbReference type="InterPro" id="IPR044642">
    <property type="entry name" value="PTHR15588"/>
</dbReference>
<organism evidence="11 12">
    <name type="scientific">Thalassiosira oceanica</name>
    <name type="common">Marine diatom</name>
    <dbReference type="NCBI Taxonomy" id="159749"/>
    <lineage>
        <taxon>Eukaryota</taxon>
        <taxon>Sar</taxon>
        <taxon>Stramenopiles</taxon>
        <taxon>Ochrophyta</taxon>
        <taxon>Bacillariophyta</taxon>
        <taxon>Coscinodiscophyceae</taxon>
        <taxon>Thalassiosirophycidae</taxon>
        <taxon>Thalassiosirales</taxon>
        <taxon>Thalassiosiraceae</taxon>
        <taxon>Thalassiosira</taxon>
    </lineage>
</organism>
<dbReference type="PROSITE" id="PS52002">
    <property type="entry name" value="SM"/>
    <property type="match status" value="1"/>
</dbReference>
<dbReference type="GO" id="GO:0046540">
    <property type="term" value="C:U4/U6 x U5 tri-snRNP complex"/>
    <property type="evidence" value="ECO:0007669"/>
    <property type="project" value="InterPro"/>
</dbReference>
<sequence>MATSLSDWSEKTVTVLTCDGRLITGTLAGYDQLQNLILSRSSERVYSVDSPVEVVELGLFVVRGDNVAIIGDAIGEGEGEEEIRAEPISEIADHTTAEKLGTPFQNPRLLREHLPFTLCPQGEEELIRRTIFHIDLSTVRIRSPSISSKMKLFLPTFAALIALSAADRTRGLKRFGGDLQTKLDLMCPDLLSECGNLVSGDCELGERPERPSSDASQDEKDAFKEMMRERKELTLLCLCCDELSVEEVVASRPSGGSGGGRPSGGGFGGGGGSGGGGGRPSGGGFGGGGGSGGGGGGSRPEPTPDDIQSKLDEKCGEFDCDSVDPGSVDCARFDGIMSGAVEVSLREVSLRGGRGDRRKTMLYCGCGCREGGDADFAEAEGRVGEGSPSLFESTIADGEGGDTSDSMSMSEDSADSSADSDGEEAVVEFSNGSLGSGRPGGRPGGRPFGAFGGGGGGSRSDPTVADIQAKLDQQCGDFDCDSVDAENVNCARFDALMSGTSGTSGGQVRRRERKGTMLYCGCGCRAV</sequence>
<dbReference type="CDD" id="cd01727">
    <property type="entry name" value="LSm8"/>
    <property type="match status" value="1"/>
</dbReference>
<feature type="region of interest" description="Disordered" evidence="9">
    <location>
        <begin position="250"/>
        <end position="310"/>
    </location>
</feature>
<dbReference type="InterPro" id="IPR047575">
    <property type="entry name" value="Sm"/>
</dbReference>
<gene>
    <name evidence="11" type="ORF">THAOC_22004</name>
</gene>
<feature type="domain" description="Sm" evidence="10">
    <location>
        <begin position="1"/>
        <end position="76"/>
    </location>
</feature>
<evidence type="ECO:0000256" key="8">
    <source>
        <dbReference type="ARBA" id="ARBA00023274"/>
    </source>
</evidence>
<accession>K0RVR3</accession>
<keyword evidence="12" id="KW-1185">Reference proteome</keyword>
<dbReference type="eggNOG" id="KOG1784">
    <property type="taxonomic scope" value="Eukaryota"/>
</dbReference>
<dbReference type="PANTHER" id="PTHR15588">
    <property type="entry name" value="LSM1"/>
    <property type="match status" value="1"/>
</dbReference>
<feature type="compositionally biased region" description="Gly residues" evidence="9">
    <location>
        <begin position="434"/>
        <end position="458"/>
    </location>
</feature>
<dbReference type="GO" id="GO:0000398">
    <property type="term" value="P:mRNA splicing, via spliceosome"/>
    <property type="evidence" value="ECO:0007669"/>
    <property type="project" value="InterPro"/>
</dbReference>
<evidence type="ECO:0000259" key="10">
    <source>
        <dbReference type="PROSITE" id="PS52002"/>
    </source>
</evidence>
<dbReference type="EMBL" id="AGNL01026713">
    <property type="protein sequence ID" value="EJK57913.1"/>
    <property type="molecule type" value="Genomic_DNA"/>
</dbReference>
<evidence type="ECO:0000256" key="4">
    <source>
        <dbReference type="ARBA" id="ARBA00022728"/>
    </source>
</evidence>
<feature type="compositionally biased region" description="Acidic residues" evidence="9">
    <location>
        <begin position="412"/>
        <end position="426"/>
    </location>
</feature>
<keyword evidence="7" id="KW-0539">Nucleus</keyword>
<dbReference type="OrthoDB" id="10263346at2759"/>
<dbReference type="Gene3D" id="2.30.30.100">
    <property type="match status" value="1"/>
</dbReference>
<dbReference type="SUPFAM" id="SSF50182">
    <property type="entry name" value="Sm-like ribonucleoproteins"/>
    <property type="match status" value="1"/>
</dbReference>
<feature type="region of interest" description="Disordered" evidence="9">
    <location>
        <begin position="380"/>
        <end position="463"/>
    </location>
</feature>
<dbReference type="Pfam" id="PF01423">
    <property type="entry name" value="LSM"/>
    <property type="match status" value="1"/>
</dbReference>
<evidence type="ECO:0000256" key="5">
    <source>
        <dbReference type="ARBA" id="ARBA00022884"/>
    </source>
</evidence>
<dbReference type="GO" id="GO:0071011">
    <property type="term" value="C:precatalytic spliceosome"/>
    <property type="evidence" value="ECO:0007669"/>
    <property type="project" value="TreeGrafter"/>
</dbReference>
<comment type="caution">
    <text evidence="11">The sequence shown here is derived from an EMBL/GenBank/DDBJ whole genome shotgun (WGS) entry which is preliminary data.</text>
</comment>
<keyword evidence="5" id="KW-0694">RNA-binding</keyword>
<dbReference type="Proteomes" id="UP000266841">
    <property type="component" value="Unassembled WGS sequence"/>
</dbReference>
<dbReference type="AlphaFoldDB" id="K0RVR3"/>
<protein>
    <recommendedName>
        <fullName evidence="10">Sm domain-containing protein</fullName>
    </recommendedName>
</protein>
<evidence type="ECO:0000256" key="9">
    <source>
        <dbReference type="SAM" id="MobiDB-lite"/>
    </source>
</evidence>
<evidence type="ECO:0000256" key="7">
    <source>
        <dbReference type="ARBA" id="ARBA00023242"/>
    </source>
</evidence>
<dbReference type="FunFam" id="2.30.30.100:FF:000095">
    <property type="entry name" value="U6 snRNA-associated Sm-like protein LSm8"/>
    <property type="match status" value="1"/>
</dbReference>
<keyword evidence="3" id="KW-0507">mRNA processing</keyword>
<dbReference type="InterPro" id="IPR001163">
    <property type="entry name" value="Sm_dom_euk/arc"/>
</dbReference>
<dbReference type="InterPro" id="IPR010920">
    <property type="entry name" value="LSM_dom_sf"/>
</dbReference>
<keyword evidence="4" id="KW-0747">Spliceosome</keyword>
<evidence type="ECO:0000256" key="3">
    <source>
        <dbReference type="ARBA" id="ARBA00022664"/>
    </source>
</evidence>
<comment type="subcellular location">
    <subcellularLocation>
        <location evidence="1">Nucleus</location>
    </subcellularLocation>
</comment>
<comment type="similarity">
    <text evidence="2">Belongs to the snRNP Sm proteins family.</text>
</comment>